<reference evidence="3 4" key="1">
    <citation type="submission" date="2022-05" db="EMBL/GenBank/DDBJ databases">
        <authorList>
            <consortium name="Genoscope - CEA"/>
            <person name="William W."/>
        </authorList>
    </citation>
    <scope>NUCLEOTIDE SEQUENCE [LARGE SCALE GENOMIC DNA]</scope>
</reference>
<dbReference type="InterPro" id="IPR037517">
    <property type="entry name" value="HDAG_dom"/>
</dbReference>
<dbReference type="PANTHER" id="PTHR13328">
    <property type="entry name" value="NEGATIVE ELONGATION FACTOR A NELF-A"/>
    <property type="match status" value="1"/>
</dbReference>
<dbReference type="PROSITE" id="PS51838">
    <property type="entry name" value="HDAG"/>
    <property type="match status" value="1"/>
</dbReference>
<dbReference type="InterPro" id="IPR052828">
    <property type="entry name" value="NELF-A_domain"/>
</dbReference>
<feature type="region of interest" description="Disordered" evidence="1">
    <location>
        <begin position="254"/>
        <end position="356"/>
    </location>
</feature>
<feature type="compositionally biased region" description="Low complexity" evidence="1">
    <location>
        <begin position="317"/>
        <end position="335"/>
    </location>
</feature>
<sequence>MASVRQADTALWLHNKLSSDDSWSGSSLRSLLTHDVLRNIPECFHRLETQVKVKLLMAFLHLPRRVIEETTAEMSEIFEIGSHDEDEWVRVLSEILKYYPSTGMLNVNLDEVSPVFAEVTQEIKKTMANLPDSGSSFLPLECLYLNRSALVAMVGPQPPLSKHFTLKRKPKSAALRAELTQKASEAVSAQKKGIVGSGNKLQSPSKKFEAPVRVTPRTSNPASYRPVLANRATSSSSSSRSIISAATLKHHGRTKLLDITEQPIGGGRELKRRKKLADSEHAEEAKHKKLDNTKPPEPSTPNYAAGLTPVTQPSKTPSSPEVPSASMAPPSSTPSYVPQQAASSTSLSPPSDTLSESTINLKRELEMHVEHQRQLMMREKQQKQAAAAALAATSSTSTTPSAADSTRTPSAASPGVPGNSQQQQGSKRQLTLTRDQMLAAHEMFKNANRVSRAEKALILGFMAGAREKPYAHQGPIITIKLSENTENVTASDGSQQTQLVEMLFEMNYDTGHWRRLKRTRVVSKQGAPGGGPSQKN</sequence>
<feature type="compositionally biased region" description="Basic and acidic residues" evidence="1">
    <location>
        <begin position="276"/>
        <end position="294"/>
    </location>
</feature>
<feature type="region of interest" description="Disordered" evidence="1">
    <location>
        <begin position="195"/>
        <end position="240"/>
    </location>
</feature>
<accession>A0ABN8MZ22</accession>
<dbReference type="Proteomes" id="UP001159427">
    <property type="component" value="Unassembled WGS sequence"/>
</dbReference>
<feature type="region of interest" description="Disordered" evidence="1">
    <location>
        <begin position="376"/>
        <end position="431"/>
    </location>
</feature>
<feature type="compositionally biased region" description="Low complexity" evidence="1">
    <location>
        <begin position="343"/>
        <end position="356"/>
    </location>
</feature>
<dbReference type="InterPro" id="IPR056557">
    <property type="entry name" value="NELF-A_N"/>
</dbReference>
<protein>
    <recommendedName>
        <fullName evidence="2">HDAg domain-containing protein</fullName>
    </recommendedName>
</protein>
<comment type="caution">
    <text evidence="3">The sequence shown here is derived from an EMBL/GenBank/DDBJ whole genome shotgun (WGS) entry which is preliminary data.</text>
</comment>
<evidence type="ECO:0000313" key="4">
    <source>
        <dbReference type="Proteomes" id="UP001159427"/>
    </source>
</evidence>
<feature type="compositionally biased region" description="Polar residues" evidence="1">
    <location>
        <begin position="418"/>
        <end position="431"/>
    </location>
</feature>
<gene>
    <name evidence="3" type="ORF">PEVE_00039732</name>
</gene>
<name>A0ABN8MZ22_9CNID</name>
<evidence type="ECO:0000259" key="2">
    <source>
        <dbReference type="PROSITE" id="PS51838"/>
    </source>
</evidence>
<organism evidence="3 4">
    <name type="scientific">Porites evermanni</name>
    <dbReference type="NCBI Taxonomy" id="104178"/>
    <lineage>
        <taxon>Eukaryota</taxon>
        <taxon>Metazoa</taxon>
        <taxon>Cnidaria</taxon>
        <taxon>Anthozoa</taxon>
        <taxon>Hexacorallia</taxon>
        <taxon>Scleractinia</taxon>
        <taxon>Fungiina</taxon>
        <taxon>Poritidae</taxon>
        <taxon>Porites</taxon>
    </lineage>
</organism>
<dbReference type="Pfam" id="PF23553">
    <property type="entry name" value="NELF-A_N"/>
    <property type="match status" value="1"/>
</dbReference>
<feature type="compositionally biased region" description="Low complexity" evidence="1">
    <location>
        <begin position="231"/>
        <end position="240"/>
    </location>
</feature>
<feature type="compositionally biased region" description="Low complexity" evidence="1">
    <location>
        <begin position="385"/>
        <end position="414"/>
    </location>
</feature>
<dbReference type="PANTHER" id="PTHR13328:SF4">
    <property type="entry name" value="NEGATIVE ELONGATION FACTOR A"/>
    <property type="match status" value="1"/>
</dbReference>
<keyword evidence="4" id="KW-1185">Reference proteome</keyword>
<dbReference type="EMBL" id="CALNXI010000706">
    <property type="protein sequence ID" value="CAH3037456.1"/>
    <property type="molecule type" value="Genomic_DNA"/>
</dbReference>
<evidence type="ECO:0000313" key="3">
    <source>
        <dbReference type="EMBL" id="CAH3037456.1"/>
    </source>
</evidence>
<feature type="domain" description="HDAg" evidence="2">
    <location>
        <begin position="88"/>
        <end position="264"/>
    </location>
</feature>
<proteinExistence type="predicted"/>
<evidence type="ECO:0000256" key="1">
    <source>
        <dbReference type="SAM" id="MobiDB-lite"/>
    </source>
</evidence>